<dbReference type="PaxDb" id="2903-EOD40689"/>
<dbReference type="InterPro" id="IPR051131">
    <property type="entry name" value="NEK_Ser/Thr_kinase_NIMA"/>
</dbReference>
<dbReference type="EC" id="2.7.11.1" evidence="1"/>
<dbReference type="OMA" id="HQSEHYE"/>
<reference evidence="13" key="1">
    <citation type="journal article" date="2013" name="Nature">
        <title>Pan genome of the phytoplankton Emiliania underpins its global distribution.</title>
        <authorList>
            <person name="Read B.A."/>
            <person name="Kegel J."/>
            <person name="Klute M.J."/>
            <person name="Kuo A."/>
            <person name="Lefebvre S.C."/>
            <person name="Maumus F."/>
            <person name="Mayer C."/>
            <person name="Miller J."/>
            <person name="Monier A."/>
            <person name="Salamov A."/>
            <person name="Young J."/>
            <person name="Aguilar M."/>
            <person name="Claverie J.M."/>
            <person name="Frickenhaus S."/>
            <person name="Gonzalez K."/>
            <person name="Herman E.K."/>
            <person name="Lin Y.C."/>
            <person name="Napier J."/>
            <person name="Ogata H."/>
            <person name="Sarno A.F."/>
            <person name="Shmutz J."/>
            <person name="Schroeder D."/>
            <person name="de Vargas C."/>
            <person name="Verret F."/>
            <person name="von Dassow P."/>
            <person name="Valentin K."/>
            <person name="Van de Peer Y."/>
            <person name="Wheeler G."/>
            <person name="Dacks J.B."/>
            <person name="Delwiche C.F."/>
            <person name="Dyhrman S.T."/>
            <person name="Glockner G."/>
            <person name="John U."/>
            <person name="Richards T."/>
            <person name="Worden A.Z."/>
            <person name="Zhang X."/>
            <person name="Grigoriev I.V."/>
            <person name="Allen A.E."/>
            <person name="Bidle K."/>
            <person name="Borodovsky M."/>
            <person name="Bowler C."/>
            <person name="Brownlee C."/>
            <person name="Cock J.M."/>
            <person name="Elias M."/>
            <person name="Gladyshev V.N."/>
            <person name="Groth M."/>
            <person name="Guda C."/>
            <person name="Hadaegh A."/>
            <person name="Iglesias-Rodriguez M.D."/>
            <person name="Jenkins J."/>
            <person name="Jones B.M."/>
            <person name="Lawson T."/>
            <person name="Leese F."/>
            <person name="Lindquist E."/>
            <person name="Lobanov A."/>
            <person name="Lomsadze A."/>
            <person name="Malik S.B."/>
            <person name="Marsh M.E."/>
            <person name="Mackinder L."/>
            <person name="Mock T."/>
            <person name="Mueller-Roeber B."/>
            <person name="Pagarete A."/>
            <person name="Parker M."/>
            <person name="Probert I."/>
            <person name="Quesneville H."/>
            <person name="Raines C."/>
            <person name="Rensing S.A."/>
            <person name="Riano-Pachon D.M."/>
            <person name="Richier S."/>
            <person name="Rokitta S."/>
            <person name="Shiraiwa Y."/>
            <person name="Soanes D.M."/>
            <person name="van der Giezen M."/>
            <person name="Wahlund T.M."/>
            <person name="Williams B."/>
            <person name="Wilson W."/>
            <person name="Wolfe G."/>
            <person name="Wurch L.L."/>
        </authorList>
    </citation>
    <scope>NUCLEOTIDE SEQUENCE</scope>
</reference>
<protein>
    <recommendedName>
        <fullName evidence="1">non-specific serine/threonine protein kinase</fullName>
        <ecNumber evidence="1">2.7.11.1</ecNumber>
    </recommendedName>
</protein>
<dbReference type="KEGG" id="ehx:EMIHUDRAFT_69566"/>
<dbReference type="PROSITE" id="PS00108">
    <property type="entry name" value="PROTEIN_KINASE_ST"/>
    <property type="match status" value="1"/>
</dbReference>
<dbReference type="PIRSF" id="PIRSF000654">
    <property type="entry name" value="Integrin-linked_kinase"/>
    <property type="match status" value="1"/>
</dbReference>
<dbReference type="GO" id="GO:0004674">
    <property type="term" value="F:protein serine/threonine kinase activity"/>
    <property type="evidence" value="ECO:0007669"/>
    <property type="project" value="UniProtKB-KW"/>
</dbReference>
<evidence type="ECO:0000313" key="13">
    <source>
        <dbReference type="Proteomes" id="UP000013827"/>
    </source>
</evidence>
<dbReference type="STRING" id="2903.R1G4A6"/>
<dbReference type="SMART" id="SM00220">
    <property type="entry name" value="S_TKc"/>
    <property type="match status" value="1"/>
</dbReference>
<evidence type="ECO:0000256" key="10">
    <source>
        <dbReference type="RuleBase" id="RU000304"/>
    </source>
</evidence>
<keyword evidence="5" id="KW-0418">Kinase</keyword>
<evidence type="ECO:0000256" key="3">
    <source>
        <dbReference type="ARBA" id="ARBA00022679"/>
    </source>
</evidence>
<keyword evidence="3" id="KW-0808">Transferase</keyword>
<keyword evidence="4 9" id="KW-0547">Nucleotide-binding</keyword>
<evidence type="ECO:0000256" key="2">
    <source>
        <dbReference type="ARBA" id="ARBA00022527"/>
    </source>
</evidence>
<dbReference type="RefSeq" id="XP_005793118.1">
    <property type="nucleotide sequence ID" value="XM_005793061.1"/>
</dbReference>
<keyword evidence="6 9" id="KW-0067">ATP-binding</keyword>
<dbReference type="Proteomes" id="UP000013827">
    <property type="component" value="Unassembled WGS sequence"/>
</dbReference>
<dbReference type="GeneID" id="17285960"/>
<dbReference type="PROSITE" id="PS50011">
    <property type="entry name" value="PROTEIN_KINASE_DOM"/>
    <property type="match status" value="1"/>
</dbReference>
<dbReference type="PANTHER" id="PTHR44899:SF10">
    <property type="entry name" value="NIMA-RELATED KINASE 2"/>
    <property type="match status" value="1"/>
</dbReference>
<feature type="binding site" evidence="9">
    <location>
        <position position="33"/>
    </location>
    <ligand>
        <name>ATP</name>
        <dbReference type="ChEBI" id="CHEBI:30616"/>
    </ligand>
</feature>
<dbReference type="Pfam" id="PF00069">
    <property type="entry name" value="Pkinase"/>
    <property type="match status" value="1"/>
</dbReference>
<dbReference type="eggNOG" id="KOG0589">
    <property type="taxonomic scope" value="Eukaryota"/>
</dbReference>
<dbReference type="InterPro" id="IPR008271">
    <property type="entry name" value="Ser/Thr_kinase_AS"/>
</dbReference>
<evidence type="ECO:0000256" key="5">
    <source>
        <dbReference type="ARBA" id="ARBA00022777"/>
    </source>
</evidence>
<name>A0A0D3KY54_EMIH1</name>
<evidence type="ECO:0000256" key="7">
    <source>
        <dbReference type="ARBA" id="ARBA00047899"/>
    </source>
</evidence>
<organism evidence="12 13">
    <name type="scientific">Emiliania huxleyi (strain CCMP1516)</name>
    <dbReference type="NCBI Taxonomy" id="280463"/>
    <lineage>
        <taxon>Eukaryota</taxon>
        <taxon>Haptista</taxon>
        <taxon>Haptophyta</taxon>
        <taxon>Prymnesiophyceae</taxon>
        <taxon>Isochrysidales</taxon>
        <taxon>Noelaerhabdaceae</taxon>
        <taxon>Emiliania</taxon>
    </lineage>
</organism>
<dbReference type="GO" id="GO:0005524">
    <property type="term" value="F:ATP binding"/>
    <property type="evidence" value="ECO:0007669"/>
    <property type="project" value="UniProtKB-UniRule"/>
</dbReference>
<feature type="domain" description="Protein kinase" evidence="11">
    <location>
        <begin position="4"/>
        <end position="255"/>
    </location>
</feature>
<proteinExistence type="inferred from homology"/>
<reference evidence="12" key="2">
    <citation type="submission" date="2024-10" db="UniProtKB">
        <authorList>
            <consortium name="EnsemblProtists"/>
        </authorList>
    </citation>
    <scope>IDENTIFICATION</scope>
</reference>
<evidence type="ECO:0000256" key="4">
    <source>
        <dbReference type="ARBA" id="ARBA00022741"/>
    </source>
</evidence>
<keyword evidence="2 10" id="KW-0723">Serine/threonine-protein kinase</keyword>
<evidence type="ECO:0000256" key="9">
    <source>
        <dbReference type="PROSITE-ProRule" id="PRU10141"/>
    </source>
</evidence>
<dbReference type="AlphaFoldDB" id="A0A0D3KY54"/>
<comment type="catalytic activity">
    <reaction evidence="8">
        <text>L-seryl-[protein] + ATP = O-phospho-L-seryl-[protein] + ADP + H(+)</text>
        <dbReference type="Rhea" id="RHEA:17989"/>
        <dbReference type="Rhea" id="RHEA-COMP:9863"/>
        <dbReference type="Rhea" id="RHEA-COMP:11604"/>
        <dbReference type="ChEBI" id="CHEBI:15378"/>
        <dbReference type="ChEBI" id="CHEBI:29999"/>
        <dbReference type="ChEBI" id="CHEBI:30616"/>
        <dbReference type="ChEBI" id="CHEBI:83421"/>
        <dbReference type="ChEBI" id="CHEBI:456216"/>
        <dbReference type="EC" id="2.7.11.1"/>
    </reaction>
</comment>
<dbReference type="PANTHER" id="PTHR44899">
    <property type="entry name" value="CAMK FAMILY PROTEIN KINASE"/>
    <property type="match status" value="1"/>
</dbReference>
<accession>A0A0D3KY54</accession>
<dbReference type="EnsemblProtists" id="EOD40689">
    <property type="protein sequence ID" value="EOD40689"/>
    <property type="gene ID" value="EMIHUDRAFT_69566"/>
</dbReference>
<dbReference type="PROSITE" id="PS00107">
    <property type="entry name" value="PROTEIN_KINASE_ATP"/>
    <property type="match status" value="1"/>
</dbReference>
<dbReference type="HOGENOM" id="CLU_000288_63_23_1"/>
<dbReference type="SUPFAM" id="SSF56112">
    <property type="entry name" value="Protein kinase-like (PK-like)"/>
    <property type="match status" value="1"/>
</dbReference>
<sequence>MEAFVSIELVGRGTTGVAHRVRRRSDGRILVVKRIPLSGLDETKRATMQSEASCLQRIRHPSVVGFVDSFIHDNVLHLVMEDAGRDFGMWLKARAAAGCPPTDEEFIWRAVIQVASGLSAMHGARVLHRDIKPDNIFTDERGVVKIGDLGLGRIMSEQSHQATSSVGTPLYFSPEMCEERPYGPKSDVWALGCFLYELATGRPPFLASNQLALARRILHSPVPPLPARYSPELAFLAVKLLEKDASLRPTAQQIL</sequence>
<evidence type="ECO:0000313" key="12">
    <source>
        <dbReference type="EnsemblProtists" id="EOD40689"/>
    </source>
</evidence>
<dbReference type="InterPro" id="IPR000719">
    <property type="entry name" value="Prot_kinase_dom"/>
</dbReference>
<dbReference type="Gene3D" id="3.30.200.20">
    <property type="entry name" value="Phosphorylase Kinase, domain 1"/>
    <property type="match status" value="1"/>
</dbReference>
<comment type="catalytic activity">
    <reaction evidence="7">
        <text>L-threonyl-[protein] + ATP = O-phospho-L-threonyl-[protein] + ADP + H(+)</text>
        <dbReference type="Rhea" id="RHEA:46608"/>
        <dbReference type="Rhea" id="RHEA-COMP:11060"/>
        <dbReference type="Rhea" id="RHEA-COMP:11605"/>
        <dbReference type="ChEBI" id="CHEBI:15378"/>
        <dbReference type="ChEBI" id="CHEBI:30013"/>
        <dbReference type="ChEBI" id="CHEBI:30616"/>
        <dbReference type="ChEBI" id="CHEBI:61977"/>
        <dbReference type="ChEBI" id="CHEBI:456216"/>
        <dbReference type="EC" id="2.7.11.1"/>
    </reaction>
</comment>
<keyword evidence="13" id="KW-1185">Reference proteome</keyword>
<dbReference type="InterPro" id="IPR011009">
    <property type="entry name" value="Kinase-like_dom_sf"/>
</dbReference>
<dbReference type="InterPro" id="IPR017441">
    <property type="entry name" value="Protein_kinase_ATP_BS"/>
</dbReference>
<evidence type="ECO:0000259" key="11">
    <source>
        <dbReference type="PROSITE" id="PS50011"/>
    </source>
</evidence>
<evidence type="ECO:0000256" key="6">
    <source>
        <dbReference type="ARBA" id="ARBA00022840"/>
    </source>
</evidence>
<comment type="similarity">
    <text evidence="10">Belongs to the protein kinase superfamily.</text>
</comment>
<evidence type="ECO:0000256" key="8">
    <source>
        <dbReference type="ARBA" id="ARBA00048679"/>
    </source>
</evidence>
<evidence type="ECO:0000256" key="1">
    <source>
        <dbReference type="ARBA" id="ARBA00012513"/>
    </source>
</evidence>
<dbReference type="Gene3D" id="1.10.510.10">
    <property type="entry name" value="Transferase(Phosphotransferase) domain 1"/>
    <property type="match status" value="1"/>
</dbReference>